<dbReference type="InterPro" id="IPR016024">
    <property type="entry name" value="ARM-type_fold"/>
</dbReference>
<comment type="similarity">
    <text evidence="2">Belongs to the VAC14 family.</text>
</comment>
<protein>
    <recommendedName>
        <fullName evidence="7">Vacuolar protein 14 C-terminal Fig4-binding domain-containing protein</fullName>
    </recommendedName>
</protein>
<accession>A0AAW1RH32</accession>
<evidence type="ECO:0000256" key="2">
    <source>
        <dbReference type="ARBA" id="ARBA00010225"/>
    </source>
</evidence>
<feature type="domain" description="Vacuolar protein 14 C-terminal Fig4-binding" evidence="7">
    <location>
        <begin position="430"/>
        <end position="608"/>
    </location>
</feature>
<keyword evidence="3" id="KW-0677">Repeat</keyword>
<dbReference type="Gene3D" id="1.25.10.10">
    <property type="entry name" value="Leucine-rich Repeat Variant"/>
    <property type="match status" value="3"/>
</dbReference>
<dbReference type="GO" id="GO:0070772">
    <property type="term" value="C:PAS complex"/>
    <property type="evidence" value="ECO:0007669"/>
    <property type="project" value="InterPro"/>
</dbReference>
<reference evidence="8 9" key="1">
    <citation type="journal article" date="2024" name="Nat. Commun.">
        <title>Phylogenomics reveals the evolutionary origins of lichenization in chlorophyte algae.</title>
        <authorList>
            <person name="Puginier C."/>
            <person name="Libourel C."/>
            <person name="Otte J."/>
            <person name="Skaloud P."/>
            <person name="Haon M."/>
            <person name="Grisel S."/>
            <person name="Petersen M."/>
            <person name="Berrin J.G."/>
            <person name="Delaux P.M."/>
            <person name="Dal Grande F."/>
            <person name="Keller J."/>
        </authorList>
    </citation>
    <scope>NUCLEOTIDE SEQUENCE [LARGE SCALE GENOMIC DNA]</scope>
    <source>
        <strain evidence="8 9">SAG 2145</strain>
    </source>
</reference>
<dbReference type="PANTHER" id="PTHR16023:SF0">
    <property type="entry name" value="PROTEIN VAC14 HOMOLOG"/>
    <property type="match status" value="1"/>
</dbReference>
<evidence type="ECO:0000256" key="5">
    <source>
        <dbReference type="PROSITE-ProRule" id="PRU00103"/>
    </source>
</evidence>
<organism evidence="8 9">
    <name type="scientific">Apatococcus lobatus</name>
    <dbReference type="NCBI Taxonomy" id="904363"/>
    <lineage>
        <taxon>Eukaryota</taxon>
        <taxon>Viridiplantae</taxon>
        <taxon>Chlorophyta</taxon>
        <taxon>core chlorophytes</taxon>
        <taxon>Trebouxiophyceae</taxon>
        <taxon>Chlorellales</taxon>
        <taxon>Chlorellaceae</taxon>
        <taxon>Apatococcus</taxon>
    </lineage>
</organism>
<evidence type="ECO:0000256" key="6">
    <source>
        <dbReference type="SAM" id="MobiDB-lite"/>
    </source>
</evidence>
<dbReference type="GO" id="GO:0010008">
    <property type="term" value="C:endosome membrane"/>
    <property type="evidence" value="ECO:0007669"/>
    <property type="project" value="TreeGrafter"/>
</dbReference>
<dbReference type="InterPro" id="IPR021133">
    <property type="entry name" value="HEAT_type_2"/>
</dbReference>
<dbReference type="Pfam" id="PF12755">
    <property type="entry name" value="Vac14_Fab1_bd"/>
    <property type="match status" value="1"/>
</dbReference>
<dbReference type="SUPFAM" id="SSF48371">
    <property type="entry name" value="ARM repeat"/>
    <property type="match status" value="1"/>
</dbReference>
<keyword evidence="9" id="KW-1185">Reference proteome</keyword>
<feature type="compositionally biased region" description="Polar residues" evidence="6">
    <location>
        <begin position="676"/>
        <end position="694"/>
    </location>
</feature>
<dbReference type="AlphaFoldDB" id="A0AAW1RH32"/>
<dbReference type="PANTHER" id="PTHR16023">
    <property type="entry name" value="TAX1 BINDING PROTEIN-RELATED"/>
    <property type="match status" value="1"/>
</dbReference>
<dbReference type="InterPro" id="IPR026825">
    <property type="entry name" value="Vac14"/>
</dbReference>
<proteinExistence type="inferred from homology"/>
<gene>
    <name evidence="8" type="ORF">WJX74_002202</name>
</gene>
<feature type="region of interest" description="Disordered" evidence="6">
    <location>
        <begin position="655"/>
        <end position="706"/>
    </location>
</feature>
<dbReference type="InterPro" id="IPR011989">
    <property type="entry name" value="ARM-like"/>
</dbReference>
<evidence type="ECO:0000256" key="4">
    <source>
        <dbReference type="ARBA" id="ARBA00023136"/>
    </source>
</evidence>
<feature type="repeat" description="HEAT" evidence="5">
    <location>
        <begin position="92"/>
        <end position="128"/>
    </location>
</feature>
<dbReference type="InterPro" id="IPR021841">
    <property type="entry name" value="VAC14_Fig4p-bd"/>
</dbReference>
<sequence>MASSEGLLPQSVLRAAGDKLYERRKTAALEVEQIVKSLDAQGNPARIRSLVNKLVADFAFSPQANSRKGGLLCLAATAVGLADHNIEYLPLLVPPILSSFTDQDSRVRYYACEALYNVAKVARDGFITFFNDVFDALFRLCADSEPNVQNAAQFLDNLVKDIVTASSSFSIEDFVPRLRDCLTVTNPLQRQFLVSWVTVLASVPDIDMIAYLPLLLGGLMDMLSDPNREIRVAAQKALQEFLIDVQTSRTADFGALANILVDRAKSRDEGTRLTAIRWLKDFVSLAREQLVPHCAAILGAVLPCISHPNNDIAQVARQANQELLALPDSSEALDTGAILGTISAALSSEEEPTRLAALHWIQTLLARCRPQVEKQLEEVMPALFDALGAPSDRVVLQALAVQASLAASPPHFRFLGAQLLNRFRGAGGGRLLQRRGVLVVRRLAALLGAGPTLRLLSQLLEDEEDLPFASAMVQALNLILLTVPEVRDMREQLAEATRSKEGAELFEALYRSWSHSVGASLCLCFMAQAYGHACDLIAAFSHLPLGVEVLVQVDRLVQLLETPIFTRLRLQLLQPNHFPALVRAMYGLLALLPQSDAFRTLHARLNSIPTLALLQLEDTNSPAPTSSRSSKQKPLLDFPSLLKLFCERQEIHVADEEKRRSASTETDADEAPNLQLRANSQTLESRLDASSQGLGTVVPPARPSSR</sequence>
<dbReference type="PROSITE" id="PS50077">
    <property type="entry name" value="HEAT_REPEAT"/>
    <property type="match status" value="2"/>
</dbReference>
<evidence type="ECO:0000313" key="9">
    <source>
        <dbReference type="Proteomes" id="UP001438707"/>
    </source>
</evidence>
<dbReference type="Proteomes" id="UP001438707">
    <property type="component" value="Unassembled WGS sequence"/>
</dbReference>
<keyword evidence="4" id="KW-0472">Membrane</keyword>
<evidence type="ECO:0000256" key="1">
    <source>
        <dbReference type="ARBA" id="ARBA00004308"/>
    </source>
</evidence>
<evidence type="ECO:0000313" key="8">
    <source>
        <dbReference type="EMBL" id="KAK9832932.1"/>
    </source>
</evidence>
<name>A0AAW1RH32_9CHLO</name>
<evidence type="ECO:0000256" key="3">
    <source>
        <dbReference type="ARBA" id="ARBA00022737"/>
    </source>
</evidence>
<feature type="repeat" description="HEAT" evidence="5">
    <location>
        <begin position="215"/>
        <end position="253"/>
    </location>
</feature>
<evidence type="ECO:0000259" key="7">
    <source>
        <dbReference type="Pfam" id="PF11916"/>
    </source>
</evidence>
<dbReference type="EMBL" id="JALJOS010000011">
    <property type="protein sequence ID" value="KAK9832932.1"/>
    <property type="molecule type" value="Genomic_DNA"/>
</dbReference>
<comment type="subcellular location">
    <subcellularLocation>
        <location evidence="1">Endomembrane system</location>
    </subcellularLocation>
</comment>
<comment type="caution">
    <text evidence="8">The sequence shown here is derived from an EMBL/GenBank/DDBJ whole genome shotgun (WGS) entry which is preliminary data.</text>
</comment>
<dbReference type="Pfam" id="PF11916">
    <property type="entry name" value="Vac14_Fig4_bd"/>
    <property type="match status" value="1"/>
</dbReference>
<dbReference type="GO" id="GO:0006661">
    <property type="term" value="P:phosphatidylinositol biosynthetic process"/>
    <property type="evidence" value="ECO:0007669"/>
    <property type="project" value="InterPro"/>
</dbReference>